<name>A0ABV8A8T3_9DEIO</name>
<protein>
    <submittedName>
        <fullName evidence="1">Uncharacterized protein</fullName>
    </submittedName>
</protein>
<keyword evidence="2" id="KW-1185">Reference proteome</keyword>
<dbReference type="RefSeq" id="WP_380079230.1">
    <property type="nucleotide sequence ID" value="NZ_JBHRZF010000165.1"/>
</dbReference>
<evidence type="ECO:0000313" key="2">
    <source>
        <dbReference type="Proteomes" id="UP001595748"/>
    </source>
</evidence>
<comment type="caution">
    <text evidence="1">The sequence shown here is derived from an EMBL/GenBank/DDBJ whole genome shotgun (WGS) entry which is preliminary data.</text>
</comment>
<dbReference type="EMBL" id="JBHRZF010000165">
    <property type="protein sequence ID" value="MFC3861889.1"/>
    <property type="molecule type" value="Genomic_DNA"/>
</dbReference>
<dbReference type="Proteomes" id="UP001595748">
    <property type="component" value="Unassembled WGS sequence"/>
</dbReference>
<evidence type="ECO:0000313" key="1">
    <source>
        <dbReference type="EMBL" id="MFC3861889.1"/>
    </source>
</evidence>
<proteinExistence type="predicted"/>
<reference evidence="2" key="1">
    <citation type="journal article" date="2019" name="Int. J. Syst. Evol. Microbiol.">
        <title>The Global Catalogue of Microorganisms (GCM) 10K type strain sequencing project: providing services to taxonomists for standard genome sequencing and annotation.</title>
        <authorList>
            <consortium name="The Broad Institute Genomics Platform"/>
            <consortium name="The Broad Institute Genome Sequencing Center for Infectious Disease"/>
            <person name="Wu L."/>
            <person name="Ma J."/>
        </authorList>
    </citation>
    <scope>NUCLEOTIDE SEQUENCE [LARGE SCALE GENOMIC DNA]</scope>
    <source>
        <strain evidence="2">CCTCC AB 2013263</strain>
    </source>
</reference>
<gene>
    <name evidence="1" type="ORF">ACFOPQ_14065</name>
</gene>
<accession>A0ABV8A8T3</accession>
<organism evidence="1 2">
    <name type="scientific">Deinococcus antarcticus</name>
    <dbReference type="NCBI Taxonomy" id="1298767"/>
    <lineage>
        <taxon>Bacteria</taxon>
        <taxon>Thermotogati</taxon>
        <taxon>Deinococcota</taxon>
        <taxon>Deinococci</taxon>
        <taxon>Deinococcales</taxon>
        <taxon>Deinococcaceae</taxon>
        <taxon>Deinococcus</taxon>
    </lineage>
</organism>
<sequence>MTQPPFKFGRGPNVGKRFAMPEPTRELLHQLYYTDGAWTEKETVHYLTLDYANTLIEEGVLGVQDTDMGRMVQLLARGRASIYHTVDNAASLSAQLDQAYLRLCIKQKGWEVYTLSFPKLRQSM</sequence>